<evidence type="ECO:0000256" key="1">
    <source>
        <dbReference type="SAM" id="MobiDB-lite"/>
    </source>
</evidence>
<feature type="compositionally biased region" description="Low complexity" evidence="1">
    <location>
        <begin position="30"/>
        <end position="41"/>
    </location>
</feature>
<gene>
    <name evidence="2" type="ORF">CRG98_000649</name>
</gene>
<name>A0A2I0LEA6_PUNGR</name>
<reference evidence="2 3" key="1">
    <citation type="submission" date="2017-11" db="EMBL/GenBank/DDBJ databases">
        <title>De-novo sequencing of pomegranate (Punica granatum L.) genome.</title>
        <authorList>
            <person name="Akparov Z."/>
            <person name="Amiraslanov A."/>
            <person name="Hajiyeva S."/>
            <person name="Abbasov M."/>
            <person name="Kaur K."/>
            <person name="Hamwieh A."/>
            <person name="Solovyev V."/>
            <person name="Salamov A."/>
            <person name="Braich B."/>
            <person name="Kosarev P."/>
            <person name="Mahmoud A."/>
            <person name="Hajiyev E."/>
            <person name="Babayeva S."/>
            <person name="Izzatullayeva V."/>
            <person name="Mammadov A."/>
            <person name="Mammadov A."/>
            <person name="Sharifova S."/>
            <person name="Ojaghi J."/>
            <person name="Eynullazada K."/>
            <person name="Bayramov B."/>
            <person name="Abdulazimova A."/>
            <person name="Shahmuradov I."/>
        </authorList>
    </citation>
    <scope>NUCLEOTIDE SEQUENCE [LARGE SCALE GENOMIC DNA]</scope>
    <source>
        <strain evidence="3">cv. AG2017</strain>
        <tissue evidence="2">Leaf</tissue>
    </source>
</reference>
<dbReference type="EMBL" id="PGOL01000023">
    <property type="protein sequence ID" value="PKI79008.1"/>
    <property type="molecule type" value="Genomic_DNA"/>
</dbReference>
<feature type="compositionally biased region" description="Basic and acidic residues" evidence="1">
    <location>
        <begin position="8"/>
        <end position="29"/>
    </location>
</feature>
<accession>A0A2I0LEA6</accession>
<comment type="caution">
    <text evidence="2">The sequence shown here is derived from an EMBL/GenBank/DDBJ whole genome shotgun (WGS) entry which is preliminary data.</text>
</comment>
<proteinExistence type="predicted"/>
<organism evidence="2 3">
    <name type="scientific">Punica granatum</name>
    <name type="common">Pomegranate</name>
    <dbReference type="NCBI Taxonomy" id="22663"/>
    <lineage>
        <taxon>Eukaryota</taxon>
        <taxon>Viridiplantae</taxon>
        <taxon>Streptophyta</taxon>
        <taxon>Embryophyta</taxon>
        <taxon>Tracheophyta</taxon>
        <taxon>Spermatophyta</taxon>
        <taxon>Magnoliopsida</taxon>
        <taxon>eudicotyledons</taxon>
        <taxon>Gunneridae</taxon>
        <taxon>Pentapetalae</taxon>
        <taxon>rosids</taxon>
        <taxon>malvids</taxon>
        <taxon>Myrtales</taxon>
        <taxon>Lythraceae</taxon>
        <taxon>Punica</taxon>
    </lineage>
</organism>
<dbReference type="AlphaFoldDB" id="A0A2I0LEA6"/>
<feature type="region of interest" description="Disordered" evidence="1">
    <location>
        <begin position="1"/>
        <end position="84"/>
    </location>
</feature>
<sequence length="96" mass="10408">MGRTSGLDLRRKNELGRDPLAKGGRDRGTAAETALRAAVLAPGRRDEGRNGRGRWLWTPPALRRENRGKPRFGGSSGPAGIAGSRRVLPGLPEFFF</sequence>
<protein>
    <submittedName>
        <fullName evidence="2">Uncharacterized protein</fullName>
    </submittedName>
</protein>
<dbReference type="Proteomes" id="UP000233551">
    <property type="component" value="Unassembled WGS sequence"/>
</dbReference>
<evidence type="ECO:0000313" key="2">
    <source>
        <dbReference type="EMBL" id="PKI79008.1"/>
    </source>
</evidence>
<keyword evidence="3" id="KW-1185">Reference proteome</keyword>
<evidence type="ECO:0000313" key="3">
    <source>
        <dbReference type="Proteomes" id="UP000233551"/>
    </source>
</evidence>